<dbReference type="Proteomes" id="UP000000391">
    <property type="component" value="Chromosome"/>
</dbReference>
<evidence type="ECO:0000313" key="4">
    <source>
        <dbReference type="Proteomes" id="UP000000391"/>
    </source>
</evidence>
<evidence type="ECO:0000256" key="2">
    <source>
        <dbReference type="SAM" id="MobiDB-lite"/>
    </source>
</evidence>
<name>D7E6Z1_METEZ</name>
<keyword evidence="1" id="KW-0175">Coiled coil</keyword>
<dbReference type="InterPro" id="IPR036388">
    <property type="entry name" value="WH-like_DNA-bd_sf"/>
</dbReference>
<dbReference type="KEGG" id="mev:Metev_0714"/>
<dbReference type="Gene3D" id="1.10.10.10">
    <property type="entry name" value="Winged helix-like DNA-binding domain superfamily/Winged helix DNA-binding domain"/>
    <property type="match status" value="1"/>
</dbReference>
<feature type="region of interest" description="Disordered" evidence="2">
    <location>
        <begin position="1"/>
        <end position="45"/>
    </location>
</feature>
<evidence type="ECO:0000313" key="3">
    <source>
        <dbReference type="EMBL" id="ADI73615.1"/>
    </source>
</evidence>
<feature type="compositionally biased region" description="Polar residues" evidence="2">
    <location>
        <begin position="15"/>
        <end position="37"/>
    </location>
</feature>
<accession>D7E6Z1</accession>
<feature type="coiled-coil region" evidence="1">
    <location>
        <begin position="243"/>
        <end position="412"/>
    </location>
</feature>
<dbReference type="STRING" id="644295.Metev_0714"/>
<keyword evidence="4" id="KW-1185">Reference proteome</keyword>
<evidence type="ECO:0000256" key="1">
    <source>
        <dbReference type="SAM" id="Coils"/>
    </source>
</evidence>
<protein>
    <submittedName>
        <fullName evidence="3">Uncharacterized protein</fullName>
    </submittedName>
</protein>
<dbReference type="EMBL" id="CP002069">
    <property type="protein sequence ID" value="ADI73615.1"/>
    <property type="molecule type" value="Genomic_DNA"/>
</dbReference>
<proteinExistence type="predicted"/>
<gene>
    <name evidence="3" type="ordered locus">Metev_0714</name>
</gene>
<dbReference type="HOGENOM" id="CLU_040009_0_0_2"/>
<sequence>MDTGNDIKLVPARSSAYNETKNVDSSGNPETQSQKNVTEYMDRSDKKELENEISDLKSRLENLQQYVDERTDSNSQTISQLKDDVKTKTNYDDFNQLNYSFNSFSKRLKRIAKEEDALNKKGVDPGKIPPDVLEITYAKTLNDLLSAMLDVYGKHEVSNIVNSAIGEVRESSPGVDFFRFENNRFMVKKLSEAVESKLVSRKQIHGTYVELYNKLSVYVPSYEGRDFRSFVETGSLEYAVDKVTIHETKLNELNDSLIDLKDKTSNLSRDLESINEIQNKQSESIDNNSENISAINNQIEEMTNAINLHTRAIKTLNKRLADIQNSPDNDTETYETDLESRLDAKAERNDLMEMDEKIQNMNNDLTSFKQEILESLENIQSVLENKVDDDKLTKIEDELSSIKTQISNIQDTSIQPDINNTDGELDNDDLTVFETLKNMETATFKQLEKQSDSDGNTISKNLSEILDKLENQSHIYSQKKGRYKRYFINT</sequence>
<dbReference type="AlphaFoldDB" id="D7E6Z1"/>
<organism evidence="3 4">
    <name type="scientific">Methanohalobium evestigatum (strain ATCC BAA-1072 / DSM 3721 / NBRC 107634 / OCM 161 / Z-7303)</name>
    <dbReference type="NCBI Taxonomy" id="644295"/>
    <lineage>
        <taxon>Archaea</taxon>
        <taxon>Methanobacteriati</taxon>
        <taxon>Methanobacteriota</taxon>
        <taxon>Stenosarchaea group</taxon>
        <taxon>Methanomicrobia</taxon>
        <taxon>Methanosarcinales</taxon>
        <taxon>Methanosarcinaceae</taxon>
        <taxon>Methanohalobium</taxon>
    </lineage>
</organism>
<reference evidence="3 4" key="1">
    <citation type="submission" date="2010-06" db="EMBL/GenBank/DDBJ databases">
        <title>Complete sequence chromosome of Methanohalobium evestigatum Z-7303.</title>
        <authorList>
            <consortium name="US DOE Joint Genome Institute"/>
            <person name="Lucas S."/>
            <person name="Copeland A."/>
            <person name="Lapidus A."/>
            <person name="Cheng J.-F."/>
            <person name="Bruce D."/>
            <person name="Goodwin L."/>
            <person name="Pitluck S."/>
            <person name="Saunders E."/>
            <person name="Detter J.C."/>
            <person name="Han C."/>
            <person name="Tapia R."/>
            <person name="Land M."/>
            <person name="Hauser L."/>
            <person name="Kyrpides N."/>
            <person name="Mikhailova N."/>
            <person name="Sieprawska-Lupa M."/>
            <person name="Whitman W.B."/>
            <person name="Anderson I."/>
            <person name="Woyke T."/>
        </authorList>
    </citation>
    <scope>NUCLEOTIDE SEQUENCE [LARGE SCALE GENOMIC DNA]</scope>
    <source>
        <strain evidence="4">ATCC BAA-1072 / DSM 3721 / NBRC 107634 / OCM 161 / Z-7303</strain>
    </source>
</reference>